<reference evidence="2 3" key="1">
    <citation type="submission" date="2018-04" db="EMBL/GenBank/DDBJ databases">
        <title>WGS assembly of Panicum hallii var. hallii HAL2.</title>
        <authorList>
            <person name="Lovell J."/>
            <person name="Jenkins J."/>
            <person name="Lowry D."/>
            <person name="Mamidi S."/>
            <person name="Sreedasyam A."/>
            <person name="Weng X."/>
            <person name="Barry K."/>
            <person name="Bonette J."/>
            <person name="Campitelli B."/>
            <person name="Daum C."/>
            <person name="Gordon S."/>
            <person name="Gould B."/>
            <person name="Lipzen A."/>
            <person name="MacQueen A."/>
            <person name="Palacio-Mejia J."/>
            <person name="Plott C."/>
            <person name="Shakirov E."/>
            <person name="Shu S."/>
            <person name="Yoshinaga Y."/>
            <person name="Zane M."/>
            <person name="Rokhsar D."/>
            <person name="Grimwood J."/>
            <person name="Schmutz J."/>
            <person name="Juenger T."/>
        </authorList>
    </citation>
    <scope>NUCLEOTIDE SEQUENCE [LARGE SCALE GENOMIC DNA]</scope>
    <source>
        <strain evidence="3">cv. HAL2</strain>
    </source>
</reference>
<dbReference type="EMBL" id="CM009757">
    <property type="protein sequence ID" value="PUZ36208.1"/>
    <property type="molecule type" value="Genomic_DNA"/>
</dbReference>
<feature type="compositionally biased region" description="Low complexity" evidence="1">
    <location>
        <begin position="175"/>
        <end position="185"/>
    </location>
</feature>
<evidence type="ECO:0000313" key="3">
    <source>
        <dbReference type="Proteomes" id="UP000244336"/>
    </source>
</evidence>
<proteinExistence type="predicted"/>
<feature type="region of interest" description="Disordered" evidence="1">
    <location>
        <begin position="165"/>
        <end position="185"/>
    </location>
</feature>
<dbReference type="AlphaFoldDB" id="A0A2T7BYN9"/>
<evidence type="ECO:0000313" key="2">
    <source>
        <dbReference type="EMBL" id="PUZ36208.1"/>
    </source>
</evidence>
<dbReference type="STRING" id="1504633.A0A2T7BYN9"/>
<dbReference type="Pfam" id="PF12023">
    <property type="entry name" value="DUF3511"/>
    <property type="match status" value="1"/>
</dbReference>
<dbReference type="Proteomes" id="UP000244336">
    <property type="component" value="Chromosome 9"/>
</dbReference>
<dbReference type="PANTHER" id="PTHR33193">
    <property type="entry name" value="DOMAIN PROTEIN, PUTATIVE (DUF3511)-RELATED"/>
    <property type="match status" value="1"/>
</dbReference>
<organism evidence="2 3">
    <name type="scientific">Panicum hallii var. hallii</name>
    <dbReference type="NCBI Taxonomy" id="1504633"/>
    <lineage>
        <taxon>Eukaryota</taxon>
        <taxon>Viridiplantae</taxon>
        <taxon>Streptophyta</taxon>
        <taxon>Embryophyta</taxon>
        <taxon>Tracheophyta</taxon>
        <taxon>Spermatophyta</taxon>
        <taxon>Magnoliopsida</taxon>
        <taxon>Liliopsida</taxon>
        <taxon>Poales</taxon>
        <taxon>Poaceae</taxon>
        <taxon>PACMAD clade</taxon>
        <taxon>Panicoideae</taxon>
        <taxon>Panicodae</taxon>
        <taxon>Paniceae</taxon>
        <taxon>Panicinae</taxon>
        <taxon>Panicum</taxon>
        <taxon>Panicum sect. Panicum</taxon>
    </lineage>
</organism>
<evidence type="ECO:0008006" key="4">
    <source>
        <dbReference type="Google" id="ProtNLM"/>
    </source>
</evidence>
<keyword evidence="3" id="KW-1185">Reference proteome</keyword>
<name>A0A2T7BYN9_9POAL</name>
<dbReference type="Gramene" id="PUZ36208">
    <property type="protein sequence ID" value="PUZ36208"/>
    <property type="gene ID" value="GQ55_9G019900"/>
</dbReference>
<sequence length="229" mass="24964">MDYLICCLVLLRWQYGDGSARLFHLHPSCDPSQASESQLRDGRGNHCSSTPAEIISISRDVREGSRSTQRAVLTSPACFSFFLSPAAACHAKHQRRELHASLRPGPAPSWPAANSGRPPLHIHACRPALPSPKGSSCVVPATDAGHAPPPARPRAMRDLEEFRGGGEGERGAGSAGAVSSSWWSGDPEAKRRRRVAGYKAYAVETRVKASLRKGFRWIKDRCTGLVRRY</sequence>
<accession>A0A2T7BYN9</accession>
<evidence type="ECO:0000256" key="1">
    <source>
        <dbReference type="SAM" id="MobiDB-lite"/>
    </source>
</evidence>
<dbReference type="InterPro" id="IPR021899">
    <property type="entry name" value="DUF3511"/>
</dbReference>
<protein>
    <recommendedName>
        <fullName evidence="4">DUF3511 domain-containing protein</fullName>
    </recommendedName>
</protein>
<gene>
    <name evidence="2" type="ORF">GQ55_9G019900</name>
</gene>
<dbReference type="PANTHER" id="PTHR33193:SF74">
    <property type="entry name" value="EXPRESSED PROTEIN"/>
    <property type="match status" value="1"/>
</dbReference>